<dbReference type="NCBIfam" id="TIGR03748">
    <property type="entry name" value="conj_PilL"/>
    <property type="match status" value="1"/>
</dbReference>
<name>A0A853IVT7_9BURK</name>
<proteinExistence type="predicted"/>
<evidence type="ECO:0000313" key="1">
    <source>
        <dbReference type="EMBL" id="NZA01697.1"/>
    </source>
</evidence>
<dbReference type="EMBL" id="JACCKX010000001">
    <property type="protein sequence ID" value="NZA01697.1"/>
    <property type="molecule type" value="Genomic_DNA"/>
</dbReference>
<protein>
    <submittedName>
        <fullName evidence="1">Integrating conjugative element protein pill, pfgi-1</fullName>
    </submittedName>
</protein>
<evidence type="ECO:0000313" key="2">
    <source>
        <dbReference type="Proteomes" id="UP000589716"/>
    </source>
</evidence>
<dbReference type="InterPro" id="IPR022260">
    <property type="entry name" value="Integr_conj_element_PilL"/>
</dbReference>
<gene>
    <name evidence="1" type="ORF">H0I39_07945</name>
</gene>
<organism evidence="1 2">
    <name type="scientific">Ottowia beijingensis</name>
    <dbReference type="NCBI Taxonomy" id="1207057"/>
    <lineage>
        <taxon>Bacteria</taxon>
        <taxon>Pseudomonadati</taxon>
        <taxon>Pseudomonadota</taxon>
        <taxon>Betaproteobacteria</taxon>
        <taxon>Burkholderiales</taxon>
        <taxon>Comamonadaceae</taxon>
        <taxon>Ottowia</taxon>
    </lineage>
</organism>
<comment type="caution">
    <text evidence="1">The sequence shown here is derived from an EMBL/GenBank/DDBJ whole genome shotgun (WGS) entry which is preliminary data.</text>
</comment>
<dbReference type="Proteomes" id="UP000589716">
    <property type="component" value="Unassembled WGS sequence"/>
</dbReference>
<accession>A0A853IVT7</accession>
<reference evidence="1 2" key="1">
    <citation type="submission" date="2020-07" db="EMBL/GenBank/DDBJ databases">
        <authorList>
            <person name="Maaloum M."/>
        </authorList>
    </citation>
    <scope>NUCLEOTIDE SEQUENCE [LARGE SCALE GENOMIC DNA]</scope>
    <source>
        <strain evidence="1 2">GCS-AN-3</strain>
    </source>
</reference>
<keyword evidence="2" id="KW-1185">Reference proteome</keyword>
<sequence>MVRARCFRTTRHVPLSPWFHHPERRLLAGFLGLLWSVLAGGCATTSAPVAPDTIEEISAAPVPEAPDYIPVVRYGRYTLVELAPTAAQRDLLLQTIDVSMPEDARATVGDGLRHVLKRSGYGLCQTAHAVIELYALPLPAVHLHLGPMTLRDALLTLAGPAWELHADDRARQVCFERPGDSMTADNVPAPPAAEVVQTFPLAPAASGGQP</sequence>
<dbReference type="AlphaFoldDB" id="A0A853IVT7"/>